<dbReference type="SUPFAM" id="SSF46785">
    <property type="entry name" value="Winged helix' DNA-binding domain"/>
    <property type="match status" value="1"/>
</dbReference>
<evidence type="ECO:0000313" key="2">
    <source>
        <dbReference type="Proteomes" id="UP000837675"/>
    </source>
</evidence>
<dbReference type="InterPro" id="IPR036390">
    <property type="entry name" value="WH_DNA-bd_sf"/>
</dbReference>
<dbReference type="EMBL" id="CAJVAF010000359">
    <property type="protein sequence ID" value="CAG7600774.1"/>
    <property type="molecule type" value="Genomic_DNA"/>
</dbReference>
<protein>
    <submittedName>
        <fullName evidence="1">MarR family transcriptional regulator</fullName>
    </submittedName>
</protein>
<reference evidence="1" key="1">
    <citation type="submission" date="2021-06" db="EMBL/GenBank/DDBJ databases">
        <authorList>
            <person name="Nardi T."/>
            <person name="Nardi T."/>
        </authorList>
    </citation>
    <scope>NUCLEOTIDE SEQUENCE</scope>
</reference>
<dbReference type="Proteomes" id="UP000837675">
    <property type="component" value="Unassembled WGS sequence"/>
</dbReference>
<evidence type="ECO:0000313" key="1">
    <source>
        <dbReference type="EMBL" id="CAG7600774.1"/>
    </source>
</evidence>
<gene>
    <name evidence="1" type="ORF">MHYMCMPASI_01205</name>
</gene>
<dbReference type="Gene3D" id="1.10.10.10">
    <property type="entry name" value="Winged helix-like DNA-binding domain superfamily/Winged helix DNA-binding domain"/>
    <property type="match status" value="1"/>
</dbReference>
<proteinExistence type="predicted"/>
<dbReference type="AlphaFoldDB" id="A0A8S4BYE4"/>
<organism evidence="1 2">
    <name type="scientific">Hyalomma marginatum</name>
    <dbReference type="NCBI Taxonomy" id="34627"/>
    <lineage>
        <taxon>Eukaryota</taxon>
        <taxon>Metazoa</taxon>
        <taxon>Ecdysozoa</taxon>
        <taxon>Arthropoda</taxon>
        <taxon>Chelicerata</taxon>
        <taxon>Arachnida</taxon>
        <taxon>Acari</taxon>
        <taxon>Parasitiformes</taxon>
        <taxon>Ixodida</taxon>
        <taxon>Ixodoidea</taxon>
        <taxon>Ixodidae</taxon>
        <taxon>Hyalomminae</taxon>
        <taxon>Hyalomma</taxon>
    </lineage>
</organism>
<name>A0A8S4BYE4_9ACAR</name>
<sequence length="77" mass="9219">MLYDTIFSLIRENGLMTIQRLERELFLDQYTIMAVITKLIQNNKIKNINDENNCCKLKKKNCISCPSFIKKEYYTVY</sequence>
<dbReference type="InterPro" id="IPR036388">
    <property type="entry name" value="WH-like_DNA-bd_sf"/>
</dbReference>
<comment type="caution">
    <text evidence="1">The sequence shown here is derived from an EMBL/GenBank/DDBJ whole genome shotgun (WGS) entry which is preliminary data.</text>
</comment>
<accession>A0A8S4BYE4</accession>
<keyword evidence="2" id="KW-1185">Reference proteome</keyword>